<feature type="compositionally biased region" description="Basic residues" evidence="1">
    <location>
        <begin position="1"/>
        <end position="10"/>
    </location>
</feature>
<reference evidence="2 3" key="1">
    <citation type="submission" date="2021-06" db="EMBL/GenBank/DDBJ databases">
        <title>Caerostris extrusa draft genome.</title>
        <authorList>
            <person name="Kono N."/>
            <person name="Arakawa K."/>
        </authorList>
    </citation>
    <scope>NUCLEOTIDE SEQUENCE [LARGE SCALE GENOMIC DNA]</scope>
</reference>
<gene>
    <name evidence="2" type="ORF">CEXT_744531</name>
</gene>
<keyword evidence="3" id="KW-1185">Reference proteome</keyword>
<comment type="caution">
    <text evidence="2">The sequence shown here is derived from an EMBL/GenBank/DDBJ whole genome shotgun (WGS) entry which is preliminary data.</text>
</comment>
<dbReference type="Proteomes" id="UP001054945">
    <property type="component" value="Unassembled WGS sequence"/>
</dbReference>
<evidence type="ECO:0000313" key="2">
    <source>
        <dbReference type="EMBL" id="GIX72304.1"/>
    </source>
</evidence>
<proteinExistence type="predicted"/>
<sequence length="69" mass="8322">MTQRVGRRRACAPVSRGNRVTRPSDNRGYCSLRQTLLWIWLMRTIEEWTPYIRDTHMQKFPEFIKHSEG</sequence>
<dbReference type="AlphaFoldDB" id="A0AAV4MK21"/>
<evidence type="ECO:0000256" key="1">
    <source>
        <dbReference type="SAM" id="MobiDB-lite"/>
    </source>
</evidence>
<dbReference type="EMBL" id="BPLR01002301">
    <property type="protein sequence ID" value="GIX72304.1"/>
    <property type="molecule type" value="Genomic_DNA"/>
</dbReference>
<accession>A0AAV4MK21</accession>
<feature type="region of interest" description="Disordered" evidence="1">
    <location>
        <begin position="1"/>
        <end position="25"/>
    </location>
</feature>
<protein>
    <submittedName>
        <fullName evidence="2">Uncharacterized protein</fullName>
    </submittedName>
</protein>
<organism evidence="2 3">
    <name type="scientific">Caerostris extrusa</name>
    <name type="common">Bark spider</name>
    <name type="synonym">Caerostris bankana</name>
    <dbReference type="NCBI Taxonomy" id="172846"/>
    <lineage>
        <taxon>Eukaryota</taxon>
        <taxon>Metazoa</taxon>
        <taxon>Ecdysozoa</taxon>
        <taxon>Arthropoda</taxon>
        <taxon>Chelicerata</taxon>
        <taxon>Arachnida</taxon>
        <taxon>Araneae</taxon>
        <taxon>Araneomorphae</taxon>
        <taxon>Entelegynae</taxon>
        <taxon>Araneoidea</taxon>
        <taxon>Araneidae</taxon>
        <taxon>Caerostris</taxon>
    </lineage>
</organism>
<evidence type="ECO:0000313" key="3">
    <source>
        <dbReference type="Proteomes" id="UP001054945"/>
    </source>
</evidence>
<name>A0AAV4MK21_CAEEX</name>